<proteinExistence type="predicted"/>
<dbReference type="Proteomes" id="UP000585802">
    <property type="component" value="Unassembled WGS sequence"/>
</dbReference>
<name>A0A7J4GR32_9ARCH</name>
<accession>A0A7J4GR32</accession>
<evidence type="ECO:0000313" key="2">
    <source>
        <dbReference type="Proteomes" id="UP000585802"/>
    </source>
</evidence>
<evidence type="ECO:0000313" key="1">
    <source>
        <dbReference type="EMBL" id="HIF37076.1"/>
    </source>
</evidence>
<reference evidence="2" key="1">
    <citation type="journal article" date="2019" name="bioRxiv">
        <title>Genome diversification in globally distributed novel marine Proteobacteria is linked to environmental adaptation.</title>
        <authorList>
            <person name="Zhou Z."/>
            <person name="Tran P.Q."/>
            <person name="Kieft K."/>
            <person name="Anantharaman K."/>
        </authorList>
    </citation>
    <scope>NUCLEOTIDE SEQUENCE [LARGE SCALE GENOMIC DNA]</scope>
</reference>
<dbReference type="AlphaFoldDB" id="A0A7J4GR32"/>
<comment type="caution">
    <text evidence="1">The sequence shown here is derived from an EMBL/GenBank/DDBJ whole genome shotgun (WGS) entry which is preliminary data.</text>
</comment>
<organism evidence="1 2">
    <name type="scientific">Marine Group III euryarchaeote</name>
    <dbReference type="NCBI Taxonomy" id="2173149"/>
    <lineage>
        <taxon>Archaea</taxon>
        <taxon>Methanobacteriati</taxon>
        <taxon>Thermoplasmatota</taxon>
        <taxon>Thermoplasmata</taxon>
        <taxon>Candidatus Thermoprofundales</taxon>
    </lineage>
</organism>
<sequence length="60" mass="7086">MSPMITVEQLIEKLEALHEDTGDQSLEVAVDLFNKMRRNISGRNTLYGYLSDDQWRELEW</sequence>
<dbReference type="EMBL" id="DUCX01000023">
    <property type="protein sequence ID" value="HIF37076.1"/>
    <property type="molecule type" value="Genomic_DNA"/>
</dbReference>
<gene>
    <name evidence="1" type="ORF">EYQ70_01455</name>
</gene>
<protein>
    <submittedName>
        <fullName evidence="1">Uncharacterized protein</fullName>
    </submittedName>
</protein>